<dbReference type="Pfam" id="PF09339">
    <property type="entry name" value="HTH_IclR"/>
    <property type="match status" value="1"/>
</dbReference>
<dbReference type="KEGG" id="spha:D3Y57_03990"/>
<feature type="region of interest" description="Disordered" evidence="4">
    <location>
        <begin position="1"/>
        <end position="23"/>
    </location>
</feature>
<dbReference type="InterPro" id="IPR014757">
    <property type="entry name" value="Tscrpt_reg_IclR_C"/>
</dbReference>
<dbReference type="GO" id="GO:0045892">
    <property type="term" value="P:negative regulation of DNA-templated transcription"/>
    <property type="evidence" value="ECO:0007669"/>
    <property type="project" value="TreeGrafter"/>
</dbReference>
<dbReference type="OrthoDB" id="6057486at2"/>
<dbReference type="GO" id="GO:0003700">
    <property type="term" value="F:DNA-binding transcription factor activity"/>
    <property type="evidence" value="ECO:0007669"/>
    <property type="project" value="TreeGrafter"/>
</dbReference>
<dbReference type="GO" id="GO:0003677">
    <property type="term" value="F:DNA binding"/>
    <property type="evidence" value="ECO:0007669"/>
    <property type="project" value="UniProtKB-KW"/>
</dbReference>
<feature type="domain" description="HTH iclR-type" evidence="5">
    <location>
        <begin position="24"/>
        <end position="86"/>
    </location>
</feature>
<geneLocation type="plasmid" evidence="6">
    <name>unnamed1</name>
</geneLocation>
<evidence type="ECO:0000256" key="3">
    <source>
        <dbReference type="ARBA" id="ARBA00023163"/>
    </source>
</evidence>
<dbReference type="PANTHER" id="PTHR30136">
    <property type="entry name" value="HELIX-TURN-HELIX TRANSCRIPTIONAL REGULATOR, ICLR FAMILY"/>
    <property type="match status" value="1"/>
</dbReference>
<keyword evidence="6" id="KW-0614">Plasmid</keyword>
<dbReference type="AlphaFoldDB" id="A0A494TJ78"/>
<keyword evidence="1" id="KW-0805">Transcription regulation</keyword>
<keyword evidence="7" id="KW-1185">Reference proteome</keyword>
<dbReference type="InterPro" id="IPR005471">
    <property type="entry name" value="Tscrpt_reg_IclR_N"/>
</dbReference>
<dbReference type="Gene3D" id="3.30.450.40">
    <property type="match status" value="1"/>
</dbReference>
<protein>
    <submittedName>
        <fullName evidence="6">IclR family transcriptional regulator</fullName>
    </submittedName>
</protein>
<evidence type="ECO:0000313" key="6">
    <source>
        <dbReference type="EMBL" id="AYJ85195.1"/>
    </source>
</evidence>
<evidence type="ECO:0000313" key="7">
    <source>
        <dbReference type="Proteomes" id="UP000276254"/>
    </source>
</evidence>
<dbReference type="Gene3D" id="1.10.10.10">
    <property type="entry name" value="Winged helix-like DNA-binding domain superfamily/Winged helix DNA-binding domain"/>
    <property type="match status" value="1"/>
</dbReference>
<name>A0A494TJ78_SPHPE</name>
<keyword evidence="2" id="KW-0238">DNA-binding</keyword>
<dbReference type="Proteomes" id="UP000276254">
    <property type="component" value="Plasmid unnamed1"/>
</dbReference>
<evidence type="ECO:0000256" key="4">
    <source>
        <dbReference type="SAM" id="MobiDB-lite"/>
    </source>
</evidence>
<dbReference type="SMART" id="SM00346">
    <property type="entry name" value="HTH_ICLR"/>
    <property type="match status" value="1"/>
</dbReference>
<evidence type="ECO:0000259" key="5">
    <source>
        <dbReference type="PROSITE" id="PS51077"/>
    </source>
</evidence>
<dbReference type="SUPFAM" id="SSF55781">
    <property type="entry name" value="GAF domain-like"/>
    <property type="match status" value="1"/>
</dbReference>
<dbReference type="PROSITE" id="PS51077">
    <property type="entry name" value="HTH_ICLR"/>
    <property type="match status" value="1"/>
</dbReference>
<evidence type="ECO:0000256" key="2">
    <source>
        <dbReference type="ARBA" id="ARBA00023125"/>
    </source>
</evidence>
<sequence>MIVNGKQGRMSTPTDASGLSRPPIGSIMQAAAILRLLGGSSEPAGVTSIARTLGIGPSSCFNVLKTLVLEDLVAFDRVTKTYSLGLGTIDLARRALGRDAVVQAADMPMAALAEEHDATVGLWRLAPGERLVLAALAESGAATRIHMMVGQRQPAAAGAAGRAVLAARVLDDGAIQVAHAGLRWQNPPSAADYLAQVRAAEKQGYATDVDQINRGIATVGQRSSIIWAWCGSCCRRRCSWDVMRRRSTRSARASVP</sequence>
<reference evidence="6 7" key="1">
    <citation type="submission" date="2018-09" db="EMBL/GenBank/DDBJ databases">
        <title>Sphingomonas peninsula sp. nov., isolated from fildes peninsula, Antarctic soil.</title>
        <authorList>
            <person name="Yingchao G."/>
        </authorList>
    </citation>
    <scope>NUCLEOTIDE SEQUENCE [LARGE SCALE GENOMIC DNA]</scope>
    <source>
        <strain evidence="6 7">YZ-8</strain>
        <plasmid evidence="6 7">unnamed1</plasmid>
    </source>
</reference>
<dbReference type="SUPFAM" id="SSF46785">
    <property type="entry name" value="Winged helix' DNA-binding domain"/>
    <property type="match status" value="1"/>
</dbReference>
<dbReference type="PANTHER" id="PTHR30136:SF24">
    <property type="entry name" value="HTH-TYPE TRANSCRIPTIONAL REPRESSOR ALLR"/>
    <property type="match status" value="1"/>
</dbReference>
<dbReference type="InterPro" id="IPR036390">
    <property type="entry name" value="WH_DNA-bd_sf"/>
</dbReference>
<dbReference type="InterPro" id="IPR029016">
    <property type="entry name" value="GAF-like_dom_sf"/>
</dbReference>
<dbReference type="Pfam" id="PF01614">
    <property type="entry name" value="IclR_C"/>
    <property type="match status" value="1"/>
</dbReference>
<gene>
    <name evidence="6" type="ORF">D3Y57_03990</name>
</gene>
<proteinExistence type="predicted"/>
<dbReference type="InterPro" id="IPR036388">
    <property type="entry name" value="WH-like_DNA-bd_sf"/>
</dbReference>
<dbReference type="InterPro" id="IPR050707">
    <property type="entry name" value="HTH_MetabolicPath_Reg"/>
</dbReference>
<organism evidence="6 7">
    <name type="scientific">Sphingomonas paeninsulae</name>
    <dbReference type="NCBI Taxonomy" id="2319844"/>
    <lineage>
        <taxon>Bacteria</taxon>
        <taxon>Pseudomonadati</taxon>
        <taxon>Pseudomonadota</taxon>
        <taxon>Alphaproteobacteria</taxon>
        <taxon>Sphingomonadales</taxon>
        <taxon>Sphingomonadaceae</taxon>
        <taxon>Sphingomonas</taxon>
    </lineage>
</organism>
<accession>A0A494TJ78</accession>
<keyword evidence="3" id="KW-0804">Transcription</keyword>
<dbReference type="EMBL" id="CP032828">
    <property type="protein sequence ID" value="AYJ85195.1"/>
    <property type="molecule type" value="Genomic_DNA"/>
</dbReference>
<evidence type="ECO:0000256" key="1">
    <source>
        <dbReference type="ARBA" id="ARBA00023015"/>
    </source>
</evidence>